<dbReference type="InterPro" id="IPR011010">
    <property type="entry name" value="DNA_brk_join_enz"/>
</dbReference>
<accession>A0A4D7ANL0</accession>
<dbReference type="AlphaFoldDB" id="A0A4D7ANL0"/>
<dbReference type="SUPFAM" id="SSF56349">
    <property type="entry name" value="DNA breaking-rejoining enzymes"/>
    <property type="match status" value="2"/>
</dbReference>
<dbReference type="RefSeq" id="WP_119311695.1">
    <property type="nucleotide sequence ID" value="NZ_CP034413.3"/>
</dbReference>
<proteinExistence type="predicted"/>
<sequence>MRNEFRQPDEQNMRQLLHQHPEDLPGLILRLAWLQGLSREEIVALKWAQVDFQERSLFLEDRTVPLEEETAGCLAARFENGGAVSPYVVISDKFREPLRPESVSRIARNALTAGGLPQLQLKDLRRDYFFRQLEQHDWPYAVRVSGLSVSTFQACFAGDTPHKKRSTQAGQQFDEFRLWQVLQKEDSSAAGIALWMSWQMGVQGKELVNLTWDQVDLERGLLHLPERDMLLTNAVRRLLEKVQKVRSPGEDPHVLLSPQSRRPMDLARLSKVVQTALIRGGLENITLRDIRAAGGQREDDQTLLEWTRAHGSITRRDVMALLNLSDTAAYLRLRRLVGRRELEQVGKKYYLPGTVVPEEKQWEVISAYLQEAGFAYCQDVAELLHVGKRKTAGILRRMVRDGQLLQFEKRYYLAKQPGQKQIQ</sequence>
<reference evidence="3" key="1">
    <citation type="submission" date="2018-12" db="EMBL/GenBank/DDBJ databases">
        <title>Dusodibacter welbiota gen. nov., sp. nov., isolated from human faeces and emended description of the Oscillibacter genus.</title>
        <authorList>
            <person name="Le Roy T."/>
            <person name="Van der Smissen P."/>
            <person name="Delzenne N."/>
            <person name="Muccioli G."/>
            <person name="Collet J.F."/>
            <person name="Cani P.D."/>
        </authorList>
    </citation>
    <scope>NUCLEOTIDE SEQUENCE [LARGE SCALE GENOMIC DNA]</scope>
    <source>
        <strain evidence="3">J115</strain>
    </source>
</reference>
<keyword evidence="3" id="KW-1185">Reference proteome</keyword>
<dbReference type="KEGG" id="obj:EIO64_07990"/>
<dbReference type="GO" id="GO:0006310">
    <property type="term" value="P:DNA recombination"/>
    <property type="evidence" value="ECO:0007669"/>
    <property type="project" value="UniProtKB-KW"/>
</dbReference>
<dbReference type="InterPro" id="IPR013762">
    <property type="entry name" value="Integrase-like_cat_sf"/>
</dbReference>
<keyword evidence="1" id="KW-0233">DNA recombination</keyword>
<dbReference type="GeneID" id="89523014"/>
<dbReference type="Gene3D" id="1.10.443.10">
    <property type="entry name" value="Intergrase catalytic core"/>
    <property type="match status" value="2"/>
</dbReference>
<organism evidence="2 3">
    <name type="scientific">Dysosmobacter welbionis</name>
    <dbReference type="NCBI Taxonomy" id="2093857"/>
    <lineage>
        <taxon>Bacteria</taxon>
        <taxon>Bacillati</taxon>
        <taxon>Bacillota</taxon>
        <taxon>Clostridia</taxon>
        <taxon>Eubacteriales</taxon>
        <taxon>Oscillospiraceae</taxon>
        <taxon>Dysosmobacter</taxon>
    </lineage>
</organism>
<dbReference type="Proteomes" id="UP000298642">
    <property type="component" value="Chromosome"/>
</dbReference>
<dbReference type="GO" id="GO:0015074">
    <property type="term" value="P:DNA integration"/>
    <property type="evidence" value="ECO:0007669"/>
    <property type="project" value="InterPro"/>
</dbReference>
<protein>
    <submittedName>
        <fullName evidence="2">Uncharacterized protein</fullName>
    </submittedName>
</protein>
<gene>
    <name evidence="2" type="ORF">EIO64_07990</name>
</gene>
<name>A0A4D7ANL0_9FIRM</name>
<dbReference type="GO" id="GO:0003677">
    <property type="term" value="F:DNA binding"/>
    <property type="evidence" value="ECO:0007669"/>
    <property type="project" value="InterPro"/>
</dbReference>
<evidence type="ECO:0000313" key="2">
    <source>
        <dbReference type="EMBL" id="QCI59168.1"/>
    </source>
</evidence>
<dbReference type="EMBL" id="CP034413">
    <property type="protein sequence ID" value="QCI59168.1"/>
    <property type="molecule type" value="Genomic_DNA"/>
</dbReference>
<evidence type="ECO:0000313" key="3">
    <source>
        <dbReference type="Proteomes" id="UP000298642"/>
    </source>
</evidence>
<evidence type="ECO:0000256" key="1">
    <source>
        <dbReference type="ARBA" id="ARBA00023172"/>
    </source>
</evidence>